<name>A0A8H6WT84_9AGAR</name>
<dbReference type="InterPro" id="IPR045007">
    <property type="entry name" value="LSB5"/>
</dbReference>
<dbReference type="SUPFAM" id="SSF89009">
    <property type="entry name" value="GAT-like domain"/>
    <property type="match status" value="1"/>
</dbReference>
<evidence type="ECO:0000256" key="1">
    <source>
        <dbReference type="SAM" id="MobiDB-lite"/>
    </source>
</evidence>
<dbReference type="PANTHER" id="PTHR47789">
    <property type="entry name" value="LAS SEVENTEEN-BINDING PROTEIN 5"/>
    <property type="match status" value="1"/>
</dbReference>
<evidence type="ECO:0000259" key="2">
    <source>
        <dbReference type="PROSITE" id="PS50179"/>
    </source>
</evidence>
<dbReference type="GO" id="GO:0051666">
    <property type="term" value="P:actin cortical patch localization"/>
    <property type="evidence" value="ECO:0007669"/>
    <property type="project" value="TreeGrafter"/>
</dbReference>
<feature type="compositionally biased region" description="Gly residues" evidence="1">
    <location>
        <begin position="338"/>
        <end position="351"/>
    </location>
</feature>
<protein>
    <recommendedName>
        <fullName evidence="2">VHS domain-containing protein</fullName>
    </recommendedName>
</protein>
<dbReference type="GO" id="GO:0035091">
    <property type="term" value="F:phosphatidylinositol binding"/>
    <property type="evidence" value="ECO:0007669"/>
    <property type="project" value="InterPro"/>
</dbReference>
<sequence>MRTSLHARSVSSPPRLQRTGTSSSTYATMPQPQNRTQRRRPRALRRELKYGEPAAQLAATRSWAIMLRNSSDAFISQTKSRRFLDTLEDLLTSSRTSPVVRERVMDVLAAAAYGSGPKKDTGFRGLWRRVKPRDKPEEGIPFDTEDAMFNPPLISGARPSALYDHDTNGINVNAAPSIVPDTPRVSRPPRKPWDRRHPCPHQPQDDMYRLFLECKIGVGNANLLSQALAMATPEQLNDSVIVGFHKRCVDAQDLIWSQIEWATASAERSREQAEQKERERVCTLNSMNPNGNGSVPDLSLSTPVLTREEELLADLLASNEQLLEAIKLYDDLKRVAEGEGGGGESDGGVDGSQGPTTIYRGGRHTHRYGRKLVPLTLGLSFPRRARYRFSTRARARARAHGHVAPAPEPPAAVRAWHGSVPLTLIPAAFASPAIAITNARAPARGAAWLSRTSPPGHPDLAMGGGVGELANGVGAMRVGAGGYAYAASSGWGPIDDEGLCEREVSYNSDGGEDEDAD</sequence>
<feature type="region of interest" description="Disordered" evidence="1">
    <location>
        <begin position="1"/>
        <end position="42"/>
    </location>
</feature>
<dbReference type="PANTHER" id="PTHR47789:SF2">
    <property type="entry name" value="VHS DOMAIN-CONTAINING PROTEIN"/>
    <property type="match status" value="1"/>
</dbReference>
<accession>A0A8H6WT84</accession>
<reference evidence="3" key="1">
    <citation type="submission" date="2020-05" db="EMBL/GenBank/DDBJ databases">
        <title>Mycena genomes resolve the evolution of fungal bioluminescence.</title>
        <authorList>
            <person name="Tsai I.J."/>
        </authorList>
    </citation>
    <scope>NUCLEOTIDE SEQUENCE</scope>
    <source>
        <strain evidence="3">CCC161011</strain>
    </source>
</reference>
<dbReference type="Gene3D" id="1.25.40.90">
    <property type="match status" value="1"/>
</dbReference>
<dbReference type="Proteomes" id="UP000620124">
    <property type="component" value="Unassembled WGS sequence"/>
</dbReference>
<evidence type="ECO:0000313" key="3">
    <source>
        <dbReference type="EMBL" id="KAF7326913.1"/>
    </source>
</evidence>
<dbReference type="GO" id="GO:0030479">
    <property type="term" value="C:actin cortical patch"/>
    <property type="evidence" value="ECO:0007669"/>
    <property type="project" value="TreeGrafter"/>
</dbReference>
<dbReference type="OrthoDB" id="10255964at2759"/>
<dbReference type="GO" id="GO:0043130">
    <property type="term" value="F:ubiquitin binding"/>
    <property type="evidence" value="ECO:0007669"/>
    <property type="project" value="InterPro"/>
</dbReference>
<organism evidence="3 4">
    <name type="scientific">Mycena venus</name>
    <dbReference type="NCBI Taxonomy" id="2733690"/>
    <lineage>
        <taxon>Eukaryota</taxon>
        <taxon>Fungi</taxon>
        <taxon>Dikarya</taxon>
        <taxon>Basidiomycota</taxon>
        <taxon>Agaricomycotina</taxon>
        <taxon>Agaricomycetes</taxon>
        <taxon>Agaricomycetidae</taxon>
        <taxon>Agaricales</taxon>
        <taxon>Marasmiineae</taxon>
        <taxon>Mycenaceae</taxon>
        <taxon>Mycena</taxon>
    </lineage>
</organism>
<dbReference type="GO" id="GO:0007034">
    <property type="term" value="P:vacuolar transport"/>
    <property type="evidence" value="ECO:0007669"/>
    <property type="project" value="UniProtKB-ARBA"/>
</dbReference>
<gene>
    <name evidence="3" type="ORF">MVEN_02585200</name>
</gene>
<dbReference type="EMBL" id="JACAZI010000039">
    <property type="protein sequence ID" value="KAF7326913.1"/>
    <property type="molecule type" value="Genomic_DNA"/>
</dbReference>
<dbReference type="InterPro" id="IPR002014">
    <property type="entry name" value="VHS_dom"/>
</dbReference>
<dbReference type="GO" id="GO:0007015">
    <property type="term" value="P:actin filament organization"/>
    <property type="evidence" value="ECO:0007669"/>
    <property type="project" value="InterPro"/>
</dbReference>
<feature type="domain" description="VHS" evidence="2">
    <location>
        <begin position="42"/>
        <end position="108"/>
    </location>
</feature>
<dbReference type="PROSITE" id="PS50179">
    <property type="entry name" value="VHS"/>
    <property type="match status" value="1"/>
</dbReference>
<evidence type="ECO:0000313" key="4">
    <source>
        <dbReference type="Proteomes" id="UP000620124"/>
    </source>
</evidence>
<feature type="region of interest" description="Disordered" evidence="1">
    <location>
        <begin position="338"/>
        <end position="365"/>
    </location>
</feature>
<proteinExistence type="predicted"/>
<keyword evidence="4" id="KW-1185">Reference proteome</keyword>
<dbReference type="AlphaFoldDB" id="A0A8H6WT84"/>
<dbReference type="SUPFAM" id="SSF48464">
    <property type="entry name" value="ENTH/VHS domain"/>
    <property type="match status" value="1"/>
</dbReference>
<feature type="compositionally biased region" description="Polar residues" evidence="1">
    <location>
        <begin position="9"/>
        <end position="28"/>
    </location>
</feature>
<feature type="compositionally biased region" description="Basic and acidic residues" evidence="1">
    <location>
        <begin position="191"/>
        <end position="201"/>
    </location>
</feature>
<dbReference type="GO" id="GO:0006897">
    <property type="term" value="P:endocytosis"/>
    <property type="evidence" value="ECO:0007669"/>
    <property type="project" value="InterPro"/>
</dbReference>
<comment type="caution">
    <text evidence="3">The sequence shown here is derived from an EMBL/GenBank/DDBJ whole genome shotgun (WGS) entry which is preliminary data.</text>
</comment>
<dbReference type="InterPro" id="IPR008942">
    <property type="entry name" value="ENTH_VHS"/>
</dbReference>
<feature type="region of interest" description="Disordered" evidence="1">
    <location>
        <begin position="173"/>
        <end position="201"/>
    </location>
</feature>